<dbReference type="EMBL" id="JAVHJO010000008">
    <property type="protein sequence ID" value="KAK6538230.1"/>
    <property type="molecule type" value="Genomic_DNA"/>
</dbReference>
<dbReference type="SMART" id="SM00825">
    <property type="entry name" value="PKS_KS"/>
    <property type="match status" value="1"/>
</dbReference>
<dbReference type="PANTHER" id="PTHR43775:SF29">
    <property type="entry name" value="ASPERFURANONE POLYKETIDE SYNTHASE AFOG-RELATED"/>
    <property type="match status" value="1"/>
</dbReference>
<dbReference type="Gene3D" id="3.40.47.10">
    <property type="match status" value="1"/>
</dbReference>
<evidence type="ECO:0000256" key="4">
    <source>
        <dbReference type="ARBA" id="ARBA00023002"/>
    </source>
</evidence>
<dbReference type="InterPro" id="IPR020841">
    <property type="entry name" value="PKS_Beta-ketoAc_synthase_dom"/>
</dbReference>
<evidence type="ECO:0000259" key="7">
    <source>
        <dbReference type="PROSITE" id="PS50075"/>
    </source>
</evidence>
<dbReference type="GO" id="GO:0031177">
    <property type="term" value="F:phosphopantetheine binding"/>
    <property type="evidence" value="ECO:0007669"/>
    <property type="project" value="InterPro"/>
</dbReference>
<sequence>MATSKLVPNSPASEPLAIVGFAFKFPSGIESTEAFWEMMLKGDTGLSEIPEDRINLTAFLDIYGGKSSKDGECSKPKGYFLQGDIGAFDAPFFSITAEEAVAMDPQQRLLLETSYQAIENAGMTLKSINGSKTSVHVGCLSQDYRLAGARDPEIAAKYSATGTELSILANRLSWFFNLKGPSLSVETACSSSLVALDLGCQLLRNRETDMALVAGTSLMSMPDFYIYLDNMGFLSPDHRCHSFDARANGYARSEGLGVLIIKRLSDAIRDNNMIRAVIRASGSNSDGYTPGITQPSGISQLTLIRETYQKVGLSMEPTMFCEAHGTGTLLGDPIECHAIGAAFRSTHNSSQPLYLGASKANIGHMEAASGIAGVIKTVLTLERGIIPPIADLVDINPNIDASYYRLKFPTEATAWPKRGLRRASVNSFGFGGTNAHVVIDDAYHFMTENGLMGNHNTSIEPKIPFDETSPRELQDEEVVVEKPQILMLSTADRDGIKRIGKIYSEYFEKVVRNATLTHSSRLFQRFVSTLNRRALLPWSSYAIVDSLQSLQHIDETLSIPKRPATNPSLAFVFTGQGAQWPRMGVELMAYPVFAQSITESNEYLTKLGCSWDLEEEINREAADSRIHDPALSQPISCALQVALVDLLEHIKIEPAIVLGHSSGEVAAAYCKGAISHESAIKIAYFRGMGGSAASNDPTKNGTMMSVGLGEKEISPILQEMSSQGFNDLYIACINSPGNVSIAGEVSHIDQLKIRLVEKNIFARKLKVSCAYHSPHMISVAKEYFSRAGTLAPGHNIKDIVMLSYLDGHEVSNKRLLDLDYWITNMCAPVHFTKSISGIDDLGSIAMGPKKLDLSHKKGILITNILEVGPHSALKGPIRDILGTFRFVENIKYDSVLVRGTSPVKSLLDAAGSLLSSGFELDIPTLNMEEGLAPIADLPGYPFSHSRSYWKESQRSKNERLRYNRPNELLGSRTPDWHPLSATWRNFLSESKSDWIKDHKINNVVLYPGAGMIAMALEAINQYTQDSLKVTPTAFRLKDVQFIAAMNLPAGLTELETQINLKPLGEGGSLDISCWFEFNIFSCQNGQWKKNCKGRIRAELHDTHAKSLQEFIKNVTIHGLPTEQFFNTIQKAGYAYGSAFQRITQLRYSTPREIQAEVEIYKPETEDYQGHGYRAIDRRHVIHPTTLDAFFQIPLASVALETSNMPTIIPVKVKNMWLSSTGLNSSNSLSLAVQSRLDFYGYRGGESSLFGADSKGRLAIEIEGYEMARTSGGEDDYSRDISVNDLHHCWNPIWQSIPPLKPKGSGSVDMSKKRQILVEIHVQNQTSTTQVLSNALKSRLEILGCGLTTAIVDSKQTSPTLNHHQATDLKIVLWDLDRESILANPTKEKFSAVQNLVKTNNHILWIQNADVCSHHLVDGFSRVLRQENHMTGFATLSIDSTRLEDRVEAISNVSQILLSEEAHESPNLPQTFRATPKGLEYLCLKEATELTKKIQSASSLARSLSLTPWDTKTPMKITVGSPGMLDTIHFIDDPQAEEPLAEDNVEVEVRAVGLNFKDCLIALGALNENSIGQELAGVVTRVGAGRNHGFVPGDRVCGFSRDGYRTVYRNKAQNFSKISASMSFSVAASIPINFATAWYSLRYVAQLRRGETVLIHSGAGGTGQAAIQIAQHLGAIVYTTVGTDEKRKMLTEVYGIPSENIFSSRDSSSFAQNIRSISNGKGVDVVLNSLSGDMLFASWEAIAPFGRFVEIGKKDIQSQNGLPMAQFEKNCSFSAVDLGHMFAERPEMVTKLIDEVLARFEKGSFTAVQPVKVFRISDIVDAFRLMQSGKSTGKIVIEMGATDQVQATLKPKPKPIFIPNGSYIIAGGLGGLGRDIARWMAERGAKTIVLLSRSGPTESARDFLTTMRDMGVNCLTPRCDISDMNSVQETIKQLQITIPPIKGCIQATMVLKSALFNEMDQKQWSEALASKVLGSWNLHLSLPKILDFFVLLSSVQGVIGARTQSNYASANTYMDALAQYRVKQGLKSISLQLGVMNSDGYLAEHRDEKDLLLSQNTYLPVERSDFHALLNHYCDKDLPLLSPDNAQVTVGLKLLYSDPAHDLPGTSWASTPMFQNLRRLTPLEEANTSQDNVSRFTVAKSEKEATEILLKALTHRLASTIGGIEPDEVDQSKPVQAYGVDSLQTMELRSWFLKCFKSDVPTFEILGAANLTALANAILQRSFFKAAILK</sequence>
<dbReference type="InterPro" id="IPR014030">
    <property type="entry name" value="Ketoacyl_synth_N"/>
</dbReference>
<organism evidence="10 11">
    <name type="scientific">Orbilia ellipsospora</name>
    <dbReference type="NCBI Taxonomy" id="2528407"/>
    <lineage>
        <taxon>Eukaryota</taxon>
        <taxon>Fungi</taxon>
        <taxon>Dikarya</taxon>
        <taxon>Ascomycota</taxon>
        <taxon>Pezizomycotina</taxon>
        <taxon>Orbiliomycetes</taxon>
        <taxon>Orbiliales</taxon>
        <taxon>Orbiliaceae</taxon>
        <taxon>Orbilia</taxon>
    </lineage>
</organism>
<dbReference type="SMART" id="SM00822">
    <property type="entry name" value="PKS_KR"/>
    <property type="match status" value="1"/>
</dbReference>
<dbReference type="InterPro" id="IPR014031">
    <property type="entry name" value="Ketoacyl_synth_C"/>
</dbReference>
<keyword evidence="1" id="KW-0596">Phosphopantetheine</keyword>
<proteinExistence type="predicted"/>
<dbReference type="Pfam" id="PF00550">
    <property type="entry name" value="PP-binding"/>
    <property type="match status" value="1"/>
</dbReference>
<dbReference type="InterPro" id="IPR036736">
    <property type="entry name" value="ACP-like_sf"/>
</dbReference>
<dbReference type="Pfam" id="PF14765">
    <property type="entry name" value="PS-DH"/>
    <property type="match status" value="1"/>
</dbReference>
<dbReference type="SUPFAM" id="SSF53901">
    <property type="entry name" value="Thiolase-like"/>
    <property type="match status" value="1"/>
</dbReference>
<dbReference type="GO" id="GO:0004312">
    <property type="term" value="F:fatty acid synthase activity"/>
    <property type="evidence" value="ECO:0007669"/>
    <property type="project" value="TreeGrafter"/>
</dbReference>
<dbReference type="InterPro" id="IPR036291">
    <property type="entry name" value="NAD(P)-bd_dom_sf"/>
</dbReference>
<dbReference type="SUPFAM" id="SSF55048">
    <property type="entry name" value="Probable ACP-binding domain of malonyl-CoA ACP transacylase"/>
    <property type="match status" value="1"/>
</dbReference>
<dbReference type="InterPro" id="IPR020807">
    <property type="entry name" value="PKS_DH"/>
</dbReference>
<keyword evidence="11" id="KW-1185">Reference proteome</keyword>
<dbReference type="InterPro" id="IPR049551">
    <property type="entry name" value="PKS_DH_C"/>
</dbReference>
<dbReference type="Gene3D" id="1.10.1200.10">
    <property type="entry name" value="ACP-like"/>
    <property type="match status" value="1"/>
</dbReference>
<dbReference type="PROSITE" id="PS00012">
    <property type="entry name" value="PHOSPHOPANTETHEINE"/>
    <property type="match status" value="1"/>
</dbReference>
<dbReference type="InterPro" id="IPR042104">
    <property type="entry name" value="PKS_dehydratase_sf"/>
</dbReference>
<comment type="caution">
    <text evidence="10">The sequence shown here is derived from an EMBL/GenBank/DDBJ whole genome shotgun (WGS) entry which is preliminary data.</text>
</comment>
<dbReference type="CDD" id="cd05195">
    <property type="entry name" value="enoyl_red"/>
    <property type="match status" value="1"/>
</dbReference>
<dbReference type="InterPro" id="IPR001227">
    <property type="entry name" value="Ac_transferase_dom_sf"/>
</dbReference>
<dbReference type="Pfam" id="PF00109">
    <property type="entry name" value="ketoacyl-synt"/>
    <property type="match status" value="1"/>
</dbReference>
<dbReference type="SUPFAM" id="SSF50129">
    <property type="entry name" value="GroES-like"/>
    <property type="match status" value="1"/>
</dbReference>
<dbReference type="PROSITE" id="PS00606">
    <property type="entry name" value="KS3_1"/>
    <property type="match status" value="1"/>
</dbReference>
<dbReference type="InterPro" id="IPR009081">
    <property type="entry name" value="PP-bd_ACP"/>
</dbReference>
<evidence type="ECO:0000313" key="10">
    <source>
        <dbReference type="EMBL" id="KAK6538230.1"/>
    </source>
</evidence>
<feature type="region of interest" description="N-terminal hotdog fold" evidence="6">
    <location>
        <begin position="966"/>
        <end position="1102"/>
    </location>
</feature>
<feature type="active site" description="Proton acceptor; for dehydratase activity" evidence="6">
    <location>
        <position position="998"/>
    </location>
</feature>
<dbReference type="InterPro" id="IPR014043">
    <property type="entry name" value="Acyl_transferase_dom"/>
</dbReference>
<dbReference type="Gene3D" id="3.10.129.110">
    <property type="entry name" value="Polyketide synthase dehydratase"/>
    <property type="match status" value="1"/>
</dbReference>
<keyword evidence="4" id="KW-0560">Oxidoreductase</keyword>
<dbReference type="InterPro" id="IPR011032">
    <property type="entry name" value="GroES-like_sf"/>
</dbReference>
<dbReference type="PROSITE" id="PS50075">
    <property type="entry name" value="CARRIER"/>
    <property type="match status" value="1"/>
</dbReference>
<dbReference type="InterPro" id="IPR056501">
    <property type="entry name" value="NAD-bd_HRPKS_sdrA"/>
</dbReference>
<dbReference type="Gene3D" id="3.40.366.10">
    <property type="entry name" value="Malonyl-Coenzyme A Acyl Carrier Protein, domain 2"/>
    <property type="match status" value="1"/>
</dbReference>
<dbReference type="InterPro" id="IPR057326">
    <property type="entry name" value="KR_dom"/>
</dbReference>
<accession>A0AAV9X974</accession>
<evidence type="ECO:0000256" key="5">
    <source>
        <dbReference type="ARBA" id="ARBA00023268"/>
    </source>
</evidence>
<name>A0AAV9X974_9PEZI</name>
<gene>
    <name evidence="10" type="ORF">TWF694_011109</name>
</gene>
<feature type="domain" description="PKS/mFAS DH" evidence="9">
    <location>
        <begin position="966"/>
        <end position="1275"/>
    </location>
</feature>
<dbReference type="Gene3D" id="3.40.50.720">
    <property type="entry name" value="NAD(P)-binding Rossmann-like Domain"/>
    <property type="match status" value="2"/>
</dbReference>
<dbReference type="GO" id="GO:1901336">
    <property type="term" value="P:lactone biosynthetic process"/>
    <property type="evidence" value="ECO:0007669"/>
    <property type="project" value="UniProtKB-ARBA"/>
</dbReference>
<dbReference type="SMART" id="SM00826">
    <property type="entry name" value="PKS_DH"/>
    <property type="match status" value="1"/>
</dbReference>
<dbReference type="InterPro" id="IPR049900">
    <property type="entry name" value="PKS_mFAS_DH"/>
</dbReference>
<feature type="region of interest" description="C-terminal hotdog fold" evidence="6">
    <location>
        <begin position="1115"/>
        <end position="1275"/>
    </location>
</feature>
<keyword evidence="5" id="KW-0511">Multifunctional enzyme</keyword>
<dbReference type="InterPro" id="IPR018201">
    <property type="entry name" value="Ketoacyl_synth_AS"/>
</dbReference>
<evidence type="ECO:0000256" key="1">
    <source>
        <dbReference type="ARBA" id="ARBA00022450"/>
    </source>
</evidence>
<evidence type="ECO:0000259" key="8">
    <source>
        <dbReference type="PROSITE" id="PS52004"/>
    </source>
</evidence>
<dbReference type="GO" id="GO:0030639">
    <property type="term" value="P:polyketide biosynthetic process"/>
    <property type="evidence" value="ECO:0007669"/>
    <property type="project" value="UniProtKB-ARBA"/>
</dbReference>
<dbReference type="InterPro" id="IPR016039">
    <property type="entry name" value="Thiolase-like"/>
</dbReference>
<feature type="active site" description="Proton donor; for dehydratase activity" evidence="6">
    <location>
        <position position="1187"/>
    </location>
</feature>
<dbReference type="Pfam" id="PF08240">
    <property type="entry name" value="ADH_N"/>
    <property type="match status" value="1"/>
</dbReference>
<dbReference type="SUPFAM" id="SSF47336">
    <property type="entry name" value="ACP-like"/>
    <property type="match status" value="1"/>
</dbReference>
<evidence type="ECO:0000256" key="3">
    <source>
        <dbReference type="ARBA" id="ARBA00022679"/>
    </source>
</evidence>
<reference evidence="10 11" key="1">
    <citation type="submission" date="2019-10" db="EMBL/GenBank/DDBJ databases">
        <authorList>
            <person name="Palmer J.M."/>
        </authorList>
    </citation>
    <scope>NUCLEOTIDE SEQUENCE [LARGE SCALE GENOMIC DNA]</scope>
    <source>
        <strain evidence="10 11">TWF694</strain>
    </source>
</reference>
<feature type="domain" description="Carrier" evidence="7">
    <location>
        <begin position="2143"/>
        <end position="2221"/>
    </location>
</feature>
<dbReference type="InterPro" id="IPR020843">
    <property type="entry name" value="ER"/>
</dbReference>
<keyword evidence="3" id="KW-0808">Transferase</keyword>
<dbReference type="PROSITE" id="PS52019">
    <property type="entry name" value="PKS_MFAS_DH"/>
    <property type="match status" value="1"/>
</dbReference>
<dbReference type="GO" id="GO:0016491">
    <property type="term" value="F:oxidoreductase activity"/>
    <property type="evidence" value="ECO:0007669"/>
    <property type="project" value="InterPro"/>
</dbReference>
<dbReference type="InterPro" id="IPR016036">
    <property type="entry name" value="Malonyl_transacylase_ACP-bd"/>
</dbReference>
<protein>
    <recommendedName>
        <fullName evidence="12">Polyketide synthase</fullName>
    </recommendedName>
</protein>
<dbReference type="Pfam" id="PF00698">
    <property type="entry name" value="Acyl_transf_1"/>
    <property type="match status" value="1"/>
</dbReference>
<dbReference type="FunFam" id="3.40.50.720:FF:000209">
    <property type="entry name" value="Polyketide synthase Pks12"/>
    <property type="match status" value="1"/>
</dbReference>
<dbReference type="InterPro" id="IPR013968">
    <property type="entry name" value="PKS_KR"/>
</dbReference>
<dbReference type="GO" id="GO:0006633">
    <property type="term" value="P:fatty acid biosynthetic process"/>
    <property type="evidence" value="ECO:0007669"/>
    <property type="project" value="InterPro"/>
</dbReference>
<dbReference type="InterPro" id="IPR050091">
    <property type="entry name" value="PKS_NRPS_Biosynth_Enz"/>
</dbReference>
<dbReference type="Pfam" id="PF13602">
    <property type="entry name" value="ADH_zinc_N_2"/>
    <property type="match status" value="1"/>
</dbReference>
<dbReference type="PANTHER" id="PTHR43775">
    <property type="entry name" value="FATTY ACID SYNTHASE"/>
    <property type="match status" value="1"/>
</dbReference>
<feature type="domain" description="Ketosynthase family 3 (KS3)" evidence="8">
    <location>
        <begin position="13"/>
        <end position="441"/>
    </location>
</feature>
<evidence type="ECO:0008006" key="12">
    <source>
        <dbReference type="Google" id="ProtNLM"/>
    </source>
</evidence>
<dbReference type="Pfam" id="PF21089">
    <property type="entry name" value="PKS_DH_N"/>
    <property type="match status" value="1"/>
</dbReference>
<dbReference type="Pfam" id="PF02801">
    <property type="entry name" value="Ketoacyl-synt_C"/>
    <property type="match status" value="1"/>
</dbReference>
<dbReference type="InterPro" id="IPR020806">
    <property type="entry name" value="PKS_PP-bd"/>
</dbReference>
<dbReference type="Proteomes" id="UP001365542">
    <property type="component" value="Unassembled WGS sequence"/>
</dbReference>
<dbReference type="InterPro" id="IPR049552">
    <property type="entry name" value="PKS_DH_N"/>
</dbReference>
<dbReference type="CDD" id="cd00833">
    <property type="entry name" value="PKS"/>
    <property type="match status" value="1"/>
</dbReference>
<evidence type="ECO:0000313" key="11">
    <source>
        <dbReference type="Proteomes" id="UP001365542"/>
    </source>
</evidence>
<evidence type="ECO:0000256" key="2">
    <source>
        <dbReference type="ARBA" id="ARBA00022553"/>
    </source>
</evidence>
<dbReference type="SUPFAM" id="SSF51735">
    <property type="entry name" value="NAD(P)-binding Rossmann-fold domains"/>
    <property type="match status" value="2"/>
</dbReference>
<dbReference type="Pfam" id="PF23114">
    <property type="entry name" value="NAD-bd_HRPKS_sdrA"/>
    <property type="match status" value="1"/>
</dbReference>
<dbReference type="InterPro" id="IPR016035">
    <property type="entry name" value="Acyl_Trfase/lysoPLipase"/>
</dbReference>
<dbReference type="Gene3D" id="3.90.180.10">
    <property type="entry name" value="Medium-chain alcohol dehydrogenases, catalytic domain"/>
    <property type="match status" value="1"/>
</dbReference>
<evidence type="ECO:0000259" key="9">
    <source>
        <dbReference type="PROSITE" id="PS52019"/>
    </source>
</evidence>
<dbReference type="InterPro" id="IPR006162">
    <property type="entry name" value="Ppantetheine_attach_site"/>
</dbReference>
<dbReference type="SMART" id="SM00823">
    <property type="entry name" value="PKS_PP"/>
    <property type="match status" value="1"/>
</dbReference>
<keyword evidence="2" id="KW-0597">Phosphoprotein</keyword>
<dbReference type="Pfam" id="PF16197">
    <property type="entry name" value="KAsynt_C_assoc"/>
    <property type="match status" value="1"/>
</dbReference>
<dbReference type="PROSITE" id="PS52004">
    <property type="entry name" value="KS3_2"/>
    <property type="match status" value="1"/>
</dbReference>
<dbReference type="Pfam" id="PF08659">
    <property type="entry name" value="KR"/>
    <property type="match status" value="1"/>
</dbReference>
<dbReference type="InterPro" id="IPR013154">
    <property type="entry name" value="ADH-like_N"/>
</dbReference>
<dbReference type="SMART" id="SM00829">
    <property type="entry name" value="PKS_ER"/>
    <property type="match status" value="1"/>
</dbReference>
<dbReference type="GO" id="GO:0004315">
    <property type="term" value="F:3-oxoacyl-[acyl-carrier-protein] synthase activity"/>
    <property type="evidence" value="ECO:0007669"/>
    <property type="project" value="InterPro"/>
</dbReference>
<dbReference type="SUPFAM" id="SSF52151">
    <property type="entry name" value="FabD/lysophospholipase-like"/>
    <property type="match status" value="1"/>
</dbReference>
<evidence type="ECO:0000256" key="6">
    <source>
        <dbReference type="PROSITE-ProRule" id="PRU01363"/>
    </source>
</evidence>
<dbReference type="InterPro" id="IPR032821">
    <property type="entry name" value="PKS_assoc"/>
</dbReference>
<dbReference type="SMART" id="SM00827">
    <property type="entry name" value="PKS_AT"/>
    <property type="match status" value="1"/>
</dbReference>